<protein>
    <submittedName>
        <fullName evidence="2">Uncharacterized protein</fullName>
    </submittedName>
</protein>
<evidence type="ECO:0000313" key="3">
    <source>
        <dbReference type="Proteomes" id="UP001055439"/>
    </source>
</evidence>
<reference evidence="2" key="1">
    <citation type="submission" date="2022-05" db="EMBL/GenBank/DDBJ databases">
        <title>The Musa troglodytarum L. genome provides insights into the mechanism of non-climacteric behaviour and enrichment of carotenoids.</title>
        <authorList>
            <person name="Wang J."/>
        </authorList>
    </citation>
    <scope>NUCLEOTIDE SEQUENCE</scope>
    <source>
        <tissue evidence="2">Leaf</tissue>
    </source>
</reference>
<dbReference type="EMBL" id="CP097502">
    <property type="protein sequence ID" value="URD72294.1"/>
    <property type="molecule type" value="Genomic_DNA"/>
</dbReference>
<evidence type="ECO:0000256" key="1">
    <source>
        <dbReference type="SAM" id="MobiDB-lite"/>
    </source>
</evidence>
<gene>
    <name evidence="2" type="ORF">MUK42_37325</name>
</gene>
<keyword evidence="3" id="KW-1185">Reference proteome</keyword>
<dbReference type="AlphaFoldDB" id="A0A9E7E873"/>
<evidence type="ECO:0000313" key="2">
    <source>
        <dbReference type="EMBL" id="URD72294.1"/>
    </source>
</evidence>
<organism evidence="2 3">
    <name type="scientific">Musa troglodytarum</name>
    <name type="common">fe'i banana</name>
    <dbReference type="NCBI Taxonomy" id="320322"/>
    <lineage>
        <taxon>Eukaryota</taxon>
        <taxon>Viridiplantae</taxon>
        <taxon>Streptophyta</taxon>
        <taxon>Embryophyta</taxon>
        <taxon>Tracheophyta</taxon>
        <taxon>Spermatophyta</taxon>
        <taxon>Magnoliopsida</taxon>
        <taxon>Liliopsida</taxon>
        <taxon>Zingiberales</taxon>
        <taxon>Musaceae</taxon>
        <taxon>Musa</taxon>
    </lineage>
</organism>
<feature type="region of interest" description="Disordered" evidence="1">
    <location>
        <begin position="1"/>
        <end position="37"/>
    </location>
</feature>
<dbReference type="Proteomes" id="UP001055439">
    <property type="component" value="Chromosome 1"/>
</dbReference>
<name>A0A9E7E873_9LILI</name>
<feature type="non-terminal residue" evidence="2">
    <location>
        <position position="1"/>
    </location>
</feature>
<sequence>SGSGVNGKPGDERALADSLPRSPADSPPLGRCRKPPPLSGTVLPSPFSCLLLSPTLSRPLPRLHLSWSALSSHLWS</sequence>
<proteinExistence type="predicted"/>
<accession>A0A9E7E873</accession>